<keyword evidence="3" id="KW-1185">Reference proteome</keyword>
<dbReference type="EMBL" id="PGCK01000003">
    <property type="protein sequence ID" value="MCD1294263.1"/>
    <property type="molecule type" value="Genomic_DNA"/>
</dbReference>
<proteinExistence type="predicted"/>
<evidence type="ECO:0000259" key="1">
    <source>
        <dbReference type="Pfam" id="PF09918"/>
    </source>
</evidence>
<dbReference type="RefSeq" id="WP_230741074.1">
    <property type="nucleotide sequence ID" value="NZ_PGCK01000003.1"/>
</dbReference>
<dbReference type="PANTHER" id="PTHR40101">
    <property type="entry name" value="CONSERVED PROTEIN"/>
    <property type="match status" value="1"/>
</dbReference>
<dbReference type="PANTHER" id="PTHR40101:SF1">
    <property type="entry name" value="4FE-4S DOMAIN-CONTAINING PROTEIN"/>
    <property type="match status" value="1"/>
</dbReference>
<evidence type="ECO:0000313" key="2">
    <source>
        <dbReference type="EMBL" id="MCD1294263.1"/>
    </source>
</evidence>
<reference evidence="2 3" key="1">
    <citation type="submission" date="2017-11" db="EMBL/GenBank/DDBJ databases">
        <title>Isolation and Characterization of Family Methanocellaceae Species from Potential Methane Hydrate Area Offshore Southwestern Taiwan.</title>
        <authorList>
            <person name="Zhang W.-L."/>
            <person name="Chen W.-C."/>
            <person name="Lai M.-C."/>
            <person name="Chen S.-C."/>
        </authorList>
    </citation>
    <scope>NUCLEOTIDE SEQUENCE [LARGE SCALE GENOMIC DNA]</scope>
    <source>
        <strain evidence="2 3">CWC-04</strain>
    </source>
</reference>
<sequence>MILSGNDMEDRAVETVAALICAAARTAPKAKGIDNLFTLVVTGDDIQKISAEMRRVAKEDGVKFFERDAGNVDASKAIVLFGQNPVQLNIPVCGYCGYANCAENAKGSNVCAVSAGDLGIALSSAAAVAAAHHIDNRMMFSIGRAALNLGFFKNENVRIAYGLPLSVSGKSPYFDRKQ</sequence>
<dbReference type="Pfam" id="PF09918">
    <property type="entry name" value="DUF2148"/>
    <property type="match status" value="1"/>
</dbReference>
<protein>
    <submittedName>
        <fullName evidence="2">Ferredoxin</fullName>
    </submittedName>
</protein>
<dbReference type="InterPro" id="IPR019224">
    <property type="entry name" value="DUF2148"/>
</dbReference>
<accession>A0AAP2RBH0</accession>
<organism evidence="2 3">
    <name type="scientific">Methanooceanicella nereidis</name>
    <dbReference type="NCBI Taxonomy" id="2052831"/>
    <lineage>
        <taxon>Archaea</taxon>
        <taxon>Methanobacteriati</taxon>
        <taxon>Methanobacteriota</taxon>
        <taxon>Stenosarchaea group</taxon>
        <taxon>Methanomicrobia</taxon>
        <taxon>Methanocellales</taxon>
        <taxon>Methanocellaceae</taxon>
        <taxon>Methanooceanicella</taxon>
    </lineage>
</organism>
<dbReference type="AlphaFoldDB" id="A0AAP2RBH0"/>
<dbReference type="Proteomes" id="UP001320159">
    <property type="component" value="Unassembled WGS sequence"/>
</dbReference>
<comment type="caution">
    <text evidence="2">The sequence shown here is derived from an EMBL/GenBank/DDBJ whole genome shotgun (WGS) entry which is preliminary data.</text>
</comment>
<gene>
    <name evidence="2" type="ORF">CUJ83_04535</name>
</gene>
<evidence type="ECO:0000313" key="3">
    <source>
        <dbReference type="Proteomes" id="UP001320159"/>
    </source>
</evidence>
<feature type="domain" description="DUF2148" evidence="1">
    <location>
        <begin position="110"/>
        <end position="176"/>
    </location>
</feature>
<name>A0AAP2RBH0_9EURY</name>